<evidence type="ECO:0000313" key="10">
    <source>
        <dbReference type="EMBL" id="MFC1572265.1"/>
    </source>
</evidence>
<sequence>MSSEMIRLSIDGRPIEVPAETTILQAAEKLGIFIPRYCYHPGLDIVGSCRMCQVEIKGNPKPAISCHVRVQPDQEVFTDSPLVRRSRRAVLEFLLLNHPIDCPICDASGECDLQDFYMTDGRHKSRLRLPKLNRKKATRLGPTIVLDQERCILCSRCVRFLRDITRTHELGFFGRGSTSYVDVVDGGSIEGNPYAGNIVDICPVGALTDESFRFKCRAWYLSEAPSICPHCATGCNTSVQFNTELCWKNDGKRIMRIMPRFNPQVNDYWMCDIGRHNHDWAEEQTRIKRPLRLSSGAAEEITWEEALSFAIPNLTGLPDREGGKPIAALPSLWMTNESAYLFRRLFLEGLGACATSLPMGESESGDDGLLLHDDRNPNRLGLKVIGCTDHAGDSPRDEILRQASEGKFAALVFVQDRVDRLPPVELIEAATRGAAFVMVLASNTSPFTERAKLVLPISPWTEDDGTWVNWRGLVQRLTPALPPVGYSRNTAQVLAMLGTRLGVELGDGKPEETFARLAQAVPEFEGLSYDTLGEFGAPLKGHCGSKGCRVGCEALGRFDLAGNSGR</sequence>
<dbReference type="PROSITE" id="PS00643">
    <property type="entry name" value="COMPLEX1_75K_3"/>
    <property type="match status" value="1"/>
</dbReference>
<dbReference type="InterPro" id="IPR036010">
    <property type="entry name" value="2Fe-2S_ferredoxin-like_sf"/>
</dbReference>
<dbReference type="EMBL" id="JBHPKH010000009">
    <property type="protein sequence ID" value="MFC1572265.1"/>
    <property type="molecule type" value="Genomic_DNA"/>
</dbReference>
<dbReference type="PROSITE" id="PS00641">
    <property type="entry name" value="COMPLEX1_75K_1"/>
    <property type="match status" value="1"/>
</dbReference>
<reference evidence="10 11" key="1">
    <citation type="submission" date="2024-09" db="EMBL/GenBank/DDBJ databases">
        <authorList>
            <person name="D'Angelo T."/>
        </authorList>
    </citation>
    <scope>NUCLEOTIDE SEQUENCE [LARGE SCALE GENOMIC DNA]</scope>
    <source>
        <strain evidence="10">SAG AM-320-E07</strain>
    </source>
</reference>
<evidence type="ECO:0000259" key="7">
    <source>
        <dbReference type="PROSITE" id="PS51085"/>
    </source>
</evidence>
<evidence type="ECO:0000256" key="5">
    <source>
        <dbReference type="ARBA" id="ARBA00023014"/>
    </source>
</evidence>
<dbReference type="Gene3D" id="2.20.25.90">
    <property type="entry name" value="ADC-like domains"/>
    <property type="match status" value="1"/>
</dbReference>
<evidence type="ECO:0000256" key="6">
    <source>
        <dbReference type="ARBA" id="ARBA00034078"/>
    </source>
</evidence>
<keyword evidence="4" id="KW-0408">Iron</keyword>
<dbReference type="InterPro" id="IPR050123">
    <property type="entry name" value="Prok_molybdopt-oxidoreductase"/>
</dbReference>
<dbReference type="Gene3D" id="3.40.50.740">
    <property type="match status" value="1"/>
</dbReference>
<dbReference type="SUPFAM" id="SSF54292">
    <property type="entry name" value="2Fe-2S ferredoxin-like"/>
    <property type="match status" value="1"/>
</dbReference>
<dbReference type="Proteomes" id="UP001593833">
    <property type="component" value="Unassembled WGS sequence"/>
</dbReference>
<dbReference type="Pfam" id="PF22117">
    <property type="entry name" value="Fer4_Nqo3"/>
    <property type="match status" value="1"/>
</dbReference>
<dbReference type="InterPro" id="IPR006963">
    <property type="entry name" value="Mopterin_OxRdtase_4Fe-4S_dom"/>
</dbReference>
<dbReference type="PROSITE" id="PS51669">
    <property type="entry name" value="4FE4S_MOW_BIS_MGD"/>
    <property type="match status" value="1"/>
</dbReference>
<gene>
    <name evidence="10" type="ORF">ACFL6M_01580</name>
</gene>
<protein>
    <submittedName>
        <fullName evidence="10">2Fe-2S iron-sulfur cluster-binding protein</fullName>
    </submittedName>
</protein>
<organism evidence="10 11">
    <name type="scientific">Eiseniibacteriota bacterium</name>
    <dbReference type="NCBI Taxonomy" id="2212470"/>
    <lineage>
        <taxon>Bacteria</taxon>
        <taxon>Candidatus Eiseniibacteriota</taxon>
    </lineage>
</organism>
<evidence type="ECO:0000256" key="1">
    <source>
        <dbReference type="ARBA" id="ARBA00001966"/>
    </source>
</evidence>
<dbReference type="SUPFAM" id="SSF54862">
    <property type="entry name" value="4Fe-4S ferredoxins"/>
    <property type="match status" value="1"/>
</dbReference>
<dbReference type="InterPro" id="IPR001041">
    <property type="entry name" value="2Fe-2S_ferredoxin-type"/>
</dbReference>
<dbReference type="InterPro" id="IPR000283">
    <property type="entry name" value="NADH_UbQ_OxRdtase_75kDa_su_CS"/>
</dbReference>
<dbReference type="SMART" id="SM00926">
    <property type="entry name" value="Molybdop_Fe4S4"/>
    <property type="match status" value="1"/>
</dbReference>
<feature type="domain" description="4Fe-4S His(Cys)3-ligated-type" evidence="9">
    <location>
        <begin position="82"/>
        <end position="121"/>
    </location>
</feature>
<feature type="domain" description="4Fe-4S Mo/W bis-MGD-type" evidence="8">
    <location>
        <begin position="221"/>
        <end position="285"/>
    </location>
</feature>
<proteinExistence type="predicted"/>
<keyword evidence="3" id="KW-0479">Metal-binding</keyword>
<dbReference type="SMART" id="SM00929">
    <property type="entry name" value="NADH-G_4Fe-4S_3"/>
    <property type="match status" value="1"/>
</dbReference>
<evidence type="ECO:0000313" key="11">
    <source>
        <dbReference type="Proteomes" id="UP001593833"/>
    </source>
</evidence>
<dbReference type="PROSITE" id="PS51085">
    <property type="entry name" value="2FE2S_FER_2"/>
    <property type="match status" value="1"/>
</dbReference>
<dbReference type="InterPro" id="IPR006656">
    <property type="entry name" value="Mopterin_OxRdtase"/>
</dbReference>
<dbReference type="Gene3D" id="3.30.70.20">
    <property type="match status" value="1"/>
</dbReference>
<comment type="caution">
    <text evidence="10">The sequence shown here is derived from an EMBL/GenBank/DDBJ whole genome shotgun (WGS) entry which is preliminary data.</text>
</comment>
<evidence type="ECO:0000256" key="2">
    <source>
        <dbReference type="ARBA" id="ARBA00022485"/>
    </source>
</evidence>
<keyword evidence="5" id="KW-0411">Iron-sulfur</keyword>
<dbReference type="Pfam" id="PF00384">
    <property type="entry name" value="Molybdopterin"/>
    <property type="match status" value="1"/>
</dbReference>
<evidence type="ECO:0000256" key="3">
    <source>
        <dbReference type="ARBA" id="ARBA00022723"/>
    </source>
</evidence>
<evidence type="ECO:0000259" key="9">
    <source>
        <dbReference type="PROSITE" id="PS51839"/>
    </source>
</evidence>
<dbReference type="PROSITE" id="PS51839">
    <property type="entry name" value="4FE4S_HC3"/>
    <property type="match status" value="1"/>
</dbReference>
<keyword evidence="2" id="KW-0004">4Fe-4S</keyword>
<evidence type="ECO:0000259" key="8">
    <source>
        <dbReference type="PROSITE" id="PS51669"/>
    </source>
</evidence>
<dbReference type="InterPro" id="IPR054351">
    <property type="entry name" value="NADH_UbQ_OxRdtase_ferredoxin"/>
</dbReference>
<dbReference type="CDD" id="cd00207">
    <property type="entry name" value="fer2"/>
    <property type="match status" value="1"/>
</dbReference>
<comment type="cofactor">
    <cofactor evidence="6">
        <name>[2Fe-2S] cluster</name>
        <dbReference type="ChEBI" id="CHEBI:190135"/>
    </cofactor>
</comment>
<dbReference type="PANTHER" id="PTHR43105:SF12">
    <property type="entry name" value="NADH-QUINONE OXIDOREDUCTASE SUBUNIT G"/>
    <property type="match status" value="1"/>
</dbReference>
<dbReference type="SUPFAM" id="SSF53706">
    <property type="entry name" value="Formate dehydrogenase/DMSO reductase, domains 1-3"/>
    <property type="match status" value="1"/>
</dbReference>
<evidence type="ECO:0000256" key="4">
    <source>
        <dbReference type="ARBA" id="ARBA00023004"/>
    </source>
</evidence>
<name>A0ABV6YIZ5_UNCEI</name>
<dbReference type="Pfam" id="PF10588">
    <property type="entry name" value="NADH-G_4Fe-4S_3"/>
    <property type="match status" value="1"/>
</dbReference>
<comment type="cofactor">
    <cofactor evidence="1">
        <name>[4Fe-4S] cluster</name>
        <dbReference type="ChEBI" id="CHEBI:49883"/>
    </cofactor>
</comment>
<accession>A0ABV6YIZ5</accession>
<dbReference type="Pfam" id="PF13510">
    <property type="entry name" value="Fer2_4"/>
    <property type="match status" value="1"/>
</dbReference>
<dbReference type="InterPro" id="IPR019574">
    <property type="entry name" value="NADH_UbQ_OxRdtase_Gsu_4Fe4S-bd"/>
</dbReference>
<dbReference type="CDD" id="cd00368">
    <property type="entry name" value="Molybdopterin-Binding"/>
    <property type="match status" value="1"/>
</dbReference>
<keyword evidence="11" id="KW-1185">Reference proteome</keyword>
<dbReference type="PROSITE" id="PS00642">
    <property type="entry name" value="COMPLEX1_75K_2"/>
    <property type="match status" value="1"/>
</dbReference>
<dbReference type="PANTHER" id="PTHR43105">
    <property type="entry name" value="RESPIRATORY NITRATE REDUCTASE"/>
    <property type="match status" value="1"/>
</dbReference>
<feature type="domain" description="2Fe-2S ferredoxin-type" evidence="7">
    <location>
        <begin position="4"/>
        <end position="82"/>
    </location>
</feature>
<dbReference type="Gene3D" id="3.10.20.740">
    <property type="match status" value="1"/>
</dbReference>